<reference evidence="2 3" key="1">
    <citation type="submission" date="2017-10" db="EMBL/GenBank/DDBJ databases">
        <title>Analysis of the genome sequences of Rhizobium populations associated to common bean (phaseolus vulgaris).</title>
        <authorList>
            <person name="Bustos P."/>
            <person name="Santamaria R.I."/>
            <person name="Miranda-Sanchez F."/>
            <person name="Perez-Carrascal O."/>
            <person name="Juarez S."/>
            <person name="Lozano L."/>
            <person name="Martinez-Flores I."/>
            <person name="Vinuesa P."/>
            <person name="Martinez-Romero E."/>
            <person name="Cevallos M.A."/>
            <person name="Romero D."/>
            <person name="Davila G."/>
            <person name="Gonzalez V."/>
        </authorList>
    </citation>
    <scope>NUCLEOTIDE SEQUENCE [LARGE SCALE GENOMIC DNA]</scope>
    <source>
        <strain evidence="2 3">NXT3</strain>
        <plasmid evidence="3">Plasmid psfrenxt3b</plasmid>
    </source>
</reference>
<evidence type="ECO:0000313" key="3">
    <source>
        <dbReference type="Proteomes" id="UP000239340"/>
    </source>
</evidence>
<dbReference type="AlphaFoldDB" id="A0A2L0HBM1"/>
<dbReference type="EMBL" id="CP024309">
    <property type="protein sequence ID" value="AUX78866.1"/>
    <property type="molecule type" value="Genomic_DNA"/>
</dbReference>
<proteinExistence type="predicted"/>
<organism evidence="2 3">
    <name type="scientific">Rhizobium fredii</name>
    <name type="common">Sinorhizobium fredii</name>
    <dbReference type="NCBI Taxonomy" id="380"/>
    <lineage>
        <taxon>Bacteria</taxon>
        <taxon>Pseudomonadati</taxon>
        <taxon>Pseudomonadota</taxon>
        <taxon>Alphaproteobacteria</taxon>
        <taxon>Hyphomicrobiales</taxon>
        <taxon>Rhizobiaceae</taxon>
        <taxon>Sinorhizobium/Ensifer group</taxon>
        <taxon>Sinorhizobium</taxon>
    </lineage>
</organism>
<protein>
    <submittedName>
        <fullName evidence="2">Uncharacterized protein</fullName>
    </submittedName>
</protein>
<accession>A0A2L0HBM1</accession>
<feature type="region of interest" description="Disordered" evidence="1">
    <location>
        <begin position="1"/>
        <end position="22"/>
    </location>
</feature>
<evidence type="ECO:0000256" key="1">
    <source>
        <dbReference type="SAM" id="MobiDB-lite"/>
    </source>
</evidence>
<evidence type="ECO:0000313" key="2">
    <source>
        <dbReference type="EMBL" id="AUX78866.1"/>
    </source>
</evidence>
<gene>
    <name evidence="2" type="ORF">NXT3_PB00205</name>
</gene>
<sequence length="115" mass="12492">MTVRRPGPSRGDPIVPPLHCRTRSAPPKIGIAGGFDSIPVLLRKGFGGPMRTGDPKIGFSQALVRARSWSAGNLHIPRHKADVRRPYNQIAGIHQFARIYFPTKSAGQQALANGF</sequence>
<geneLocation type="plasmid" evidence="3">
    <name>psfrenxt3b</name>
</geneLocation>
<name>A0A2L0HBM1_RHIFR</name>
<keyword evidence="2" id="KW-0614">Plasmid</keyword>
<dbReference type="Proteomes" id="UP000239340">
    <property type="component" value="Plasmid pSfreNXT3b"/>
</dbReference>